<dbReference type="SUPFAM" id="SSF48452">
    <property type="entry name" value="TPR-like"/>
    <property type="match status" value="1"/>
</dbReference>
<accession>A0A101T021</accession>
<dbReference type="SUPFAM" id="SSF46894">
    <property type="entry name" value="C-terminal effector domain of the bipartite response regulators"/>
    <property type="match status" value="1"/>
</dbReference>
<dbReference type="InterPro" id="IPR016032">
    <property type="entry name" value="Sig_transdc_resp-reg_C-effctor"/>
</dbReference>
<dbReference type="SMART" id="SM01043">
    <property type="entry name" value="BTAD"/>
    <property type="match status" value="1"/>
</dbReference>
<dbReference type="Gene3D" id="1.25.40.10">
    <property type="entry name" value="Tetratricopeptide repeat domain"/>
    <property type="match status" value="1"/>
</dbReference>
<dbReference type="EMBL" id="LMWX01000032">
    <property type="protein sequence ID" value="KUN83044.1"/>
    <property type="molecule type" value="Genomic_DNA"/>
</dbReference>
<dbReference type="GO" id="GO:0006355">
    <property type="term" value="P:regulation of DNA-templated transcription"/>
    <property type="evidence" value="ECO:0007669"/>
    <property type="project" value="InterPro"/>
</dbReference>
<sequence length="259" mass="27699">MNITVLGPFSALVEGVSVSPTAGKPRQILALLAVQAGQVVPVPTVIEEVWGDGASPRAHITVQTYVLQLRTRLSQALGDPSAAREVLVTRPGGYALLVGPDAVDAHVHDRLCAEAQAAAEQGDDARAATLFRRALALWQGEEDAFADVRTGALLGLEGMRLTQSRKDALERCLAAELRLGAHERLLPELADLTGRHPHDEGLHALFVTALSRSGRPESALTVCTSLRSRLDDRFGLLPSPGLRRLERELRARLSTPAGA</sequence>
<dbReference type="InterPro" id="IPR001867">
    <property type="entry name" value="OmpR/PhoB-type_DNA-bd"/>
</dbReference>
<dbReference type="Pfam" id="PF03704">
    <property type="entry name" value="BTAD"/>
    <property type="match status" value="1"/>
</dbReference>
<keyword evidence="9" id="KW-1185">Reference proteome</keyword>
<evidence type="ECO:0000259" key="7">
    <source>
        <dbReference type="PROSITE" id="PS51755"/>
    </source>
</evidence>
<feature type="domain" description="OmpR/PhoB-type" evidence="7">
    <location>
        <begin position="1"/>
        <end position="98"/>
    </location>
</feature>
<keyword evidence="2" id="KW-0902">Two-component regulatory system</keyword>
<dbReference type="SMART" id="SM00862">
    <property type="entry name" value="Trans_reg_C"/>
    <property type="match status" value="1"/>
</dbReference>
<evidence type="ECO:0000313" key="9">
    <source>
        <dbReference type="Proteomes" id="UP000053024"/>
    </source>
</evidence>
<gene>
    <name evidence="8" type="ORF">AQJ66_20985</name>
</gene>
<proteinExistence type="inferred from homology"/>
<comment type="similarity">
    <text evidence="1">Belongs to the AfsR/DnrI/RedD regulatory family.</text>
</comment>
<evidence type="ECO:0000256" key="2">
    <source>
        <dbReference type="ARBA" id="ARBA00023012"/>
    </source>
</evidence>
<dbReference type="AlphaFoldDB" id="A0A101T021"/>
<organism evidence="8 9">
    <name type="scientific">Streptomyces bungoensis</name>
    <dbReference type="NCBI Taxonomy" id="285568"/>
    <lineage>
        <taxon>Bacteria</taxon>
        <taxon>Bacillati</taxon>
        <taxon>Actinomycetota</taxon>
        <taxon>Actinomycetes</taxon>
        <taxon>Kitasatosporales</taxon>
        <taxon>Streptomycetaceae</taxon>
        <taxon>Streptomyces</taxon>
    </lineage>
</organism>
<dbReference type="GO" id="GO:0003677">
    <property type="term" value="F:DNA binding"/>
    <property type="evidence" value="ECO:0007669"/>
    <property type="project" value="UniProtKB-UniRule"/>
</dbReference>
<dbReference type="Gene3D" id="1.10.10.10">
    <property type="entry name" value="Winged helix-like DNA-binding domain superfamily/Winged helix DNA-binding domain"/>
    <property type="match status" value="1"/>
</dbReference>
<evidence type="ECO:0000256" key="1">
    <source>
        <dbReference type="ARBA" id="ARBA00005820"/>
    </source>
</evidence>
<evidence type="ECO:0000256" key="4">
    <source>
        <dbReference type="ARBA" id="ARBA00023125"/>
    </source>
</evidence>
<evidence type="ECO:0000256" key="6">
    <source>
        <dbReference type="PROSITE-ProRule" id="PRU01091"/>
    </source>
</evidence>
<dbReference type="InterPro" id="IPR005158">
    <property type="entry name" value="BTAD"/>
</dbReference>
<keyword evidence="3" id="KW-0805">Transcription regulation</keyword>
<dbReference type="Pfam" id="PF00486">
    <property type="entry name" value="Trans_reg_C"/>
    <property type="match status" value="1"/>
</dbReference>
<reference evidence="8 9" key="1">
    <citation type="submission" date="2015-10" db="EMBL/GenBank/DDBJ databases">
        <title>Draft genome sequence of Streptomyces bungoensis DSM 41781, type strain for the species Streptomyces bungoensis.</title>
        <authorList>
            <person name="Ruckert C."/>
            <person name="Winkler A."/>
            <person name="Kalinowski J."/>
            <person name="Kampfer P."/>
            <person name="Glaeser S."/>
        </authorList>
    </citation>
    <scope>NUCLEOTIDE SEQUENCE [LARGE SCALE GENOMIC DNA]</scope>
    <source>
        <strain evidence="8 9">DSM 41781</strain>
    </source>
</reference>
<dbReference type="GO" id="GO:0000160">
    <property type="term" value="P:phosphorelay signal transduction system"/>
    <property type="evidence" value="ECO:0007669"/>
    <property type="project" value="UniProtKB-KW"/>
</dbReference>
<dbReference type="InterPro" id="IPR011990">
    <property type="entry name" value="TPR-like_helical_dom_sf"/>
</dbReference>
<evidence type="ECO:0000256" key="5">
    <source>
        <dbReference type="ARBA" id="ARBA00023163"/>
    </source>
</evidence>
<name>A0A101T021_9ACTN</name>
<dbReference type="PROSITE" id="PS51755">
    <property type="entry name" value="OMPR_PHOB"/>
    <property type="match status" value="1"/>
</dbReference>
<dbReference type="PANTHER" id="PTHR35807:SF1">
    <property type="entry name" value="TRANSCRIPTIONAL REGULATOR REDD"/>
    <property type="match status" value="1"/>
</dbReference>
<feature type="DNA-binding region" description="OmpR/PhoB-type" evidence="6">
    <location>
        <begin position="1"/>
        <end position="98"/>
    </location>
</feature>
<dbReference type="STRING" id="285568.AQJ66_20985"/>
<evidence type="ECO:0000256" key="3">
    <source>
        <dbReference type="ARBA" id="ARBA00023015"/>
    </source>
</evidence>
<keyword evidence="4 6" id="KW-0238">DNA-binding</keyword>
<dbReference type="PANTHER" id="PTHR35807">
    <property type="entry name" value="TRANSCRIPTIONAL REGULATOR REDD-RELATED"/>
    <property type="match status" value="1"/>
</dbReference>
<dbReference type="InterPro" id="IPR051677">
    <property type="entry name" value="AfsR-DnrI-RedD_regulator"/>
</dbReference>
<protein>
    <recommendedName>
        <fullName evidence="7">OmpR/PhoB-type domain-containing protein</fullName>
    </recommendedName>
</protein>
<keyword evidence="5" id="KW-0804">Transcription</keyword>
<dbReference type="RefSeq" id="WP_061924399.1">
    <property type="nucleotide sequence ID" value="NZ_JBEYBH010000050.1"/>
</dbReference>
<evidence type="ECO:0000313" key="8">
    <source>
        <dbReference type="EMBL" id="KUN83044.1"/>
    </source>
</evidence>
<comment type="caution">
    <text evidence="8">The sequence shown here is derived from an EMBL/GenBank/DDBJ whole genome shotgun (WGS) entry which is preliminary data.</text>
</comment>
<dbReference type="CDD" id="cd15831">
    <property type="entry name" value="BTAD"/>
    <property type="match status" value="1"/>
</dbReference>
<dbReference type="Proteomes" id="UP000053024">
    <property type="component" value="Unassembled WGS sequence"/>
</dbReference>
<dbReference type="InterPro" id="IPR036388">
    <property type="entry name" value="WH-like_DNA-bd_sf"/>
</dbReference>
<dbReference type="OrthoDB" id="4336084at2"/>